<dbReference type="PANTHER" id="PTHR37813">
    <property type="entry name" value="FELS-2 PROPHAGE PROTEIN"/>
    <property type="match status" value="1"/>
</dbReference>
<comment type="caution">
    <text evidence="4">The sequence shown here is derived from an EMBL/GenBank/DDBJ whole genome shotgun (WGS) entry which is preliminary data.</text>
</comment>
<dbReference type="PANTHER" id="PTHR37813:SF1">
    <property type="entry name" value="FELS-2 PROPHAGE PROTEIN"/>
    <property type="match status" value="1"/>
</dbReference>
<evidence type="ECO:0000313" key="4">
    <source>
        <dbReference type="EMBL" id="MBP1967973.1"/>
    </source>
</evidence>
<protein>
    <submittedName>
        <fullName evidence="4">Myosin heavy subunit</fullName>
    </submittedName>
</protein>
<dbReference type="NCBIfam" id="TIGR01760">
    <property type="entry name" value="tape_meas_TP901"/>
    <property type="match status" value="1"/>
</dbReference>
<feature type="coiled-coil region" evidence="2">
    <location>
        <begin position="20"/>
        <end position="131"/>
    </location>
</feature>
<evidence type="ECO:0000256" key="1">
    <source>
        <dbReference type="ARBA" id="ARBA00022612"/>
    </source>
</evidence>
<dbReference type="InterPro" id="IPR010090">
    <property type="entry name" value="Phage_tape_meas"/>
</dbReference>
<evidence type="ECO:0000313" key="5">
    <source>
        <dbReference type="Proteomes" id="UP001519345"/>
    </source>
</evidence>
<dbReference type="Pfam" id="PF10145">
    <property type="entry name" value="PhageMin_Tail"/>
    <property type="match status" value="1"/>
</dbReference>
<dbReference type="SUPFAM" id="SSF57997">
    <property type="entry name" value="Tropomyosin"/>
    <property type="match status" value="1"/>
</dbReference>
<accession>A0ABS4IAS7</accession>
<evidence type="ECO:0000259" key="3">
    <source>
        <dbReference type="Pfam" id="PF10145"/>
    </source>
</evidence>
<gene>
    <name evidence="4" type="ORF">J2Z83_000065</name>
</gene>
<name>A0ABS4IAS7_9BACI</name>
<keyword evidence="5" id="KW-1185">Reference proteome</keyword>
<dbReference type="RefSeq" id="WP_209461222.1">
    <property type="nucleotide sequence ID" value="NZ_CP110224.1"/>
</dbReference>
<evidence type="ECO:0000256" key="2">
    <source>
        <dbReference type="SAM" id="Coils"/>
    </source>
</evidence>
<dbReference type="Proteomes" id="UP001519345">
    <property type="component" value="Unassembled WGS sequence"/>
</dbReference>
<proteinExistence type="predicted"/>
<dbReference type="EMBL" id="JAGGKX010000001">
    <property type="protein sequence ID" value="MBP1967973.1"/>
    <property type="molecule type" value="Genomic_DNA"/>
</dbReference>
<dbReference type="Gene3D" id="1.10.287.1490">
    <property type="match status" value="1"/>
</dbReference>
<sequence length="337" mass="35672">MSRDMGINLIANTSQFKSDMSAVNRSMRTVKTEMEAARNETDEYGNKIQDNETKVQSLTKQMDNHRERVSLLEKAHADSAEQTGENSKETQELEARLNKANSEMNKTEGQLKQTQAEMEELESATEDAGMSFEEFDQKFRDVGGTMRNVGGTIAGVSGVALAGLVKPMRDAAEVAIDFESQMSSVESISGATGSELEALEDQAKELGQTTKYSASESAEGMEMLARAGFDTSEIISSMPGLLDLAASSNMDLGRAADITSNIISGFGMEAEEAGRVSDVLAAGAASANLDVEGLGNSMATVAPIAEGLGIGFEDLAAATGIMADSGIFLMPLMQAIA</sequence>
<feature type="domain" description="Phage tail tape measure protein" evidence="3">
    <location>
        <begin position="200"/>
        <end position="327"/>
    </location>
</feature>
<organism evidence="4 5">
    <name type="scientific">Virgibacillus natechei</name>
    <dbReference type="NCBI Taxonomy" id="1216297"/>
    <lineage>
        <taxon>Bacteria</taxon>
        <taxon>Bacillati</taxon>
        <taxon>Bacillota</taxon>
        <taxon>Bacilli</taxon>
        <taxon>Bacillales</taxon>
        <taxon>Bacillaceae</taxon>
        <taxon>Virgibacillus</taxon>
    </lineage>
</organism>
<reference evidence="4 5" key="1">
    <citation type="submission" date="2021-03" db="EMBL/GenBank/DDBJ databases">
        <title>Genomic Encyclopedia of Type Strains, Phase IV (KMG-IV): sequencing the most valuable type-strain genomes for metagenomic binning, comparative biology and taxonomic classification.</title>
        <authorList>
            <person name="Goeker M."/>
        </authorList>
    </citation>
    <scope>NUCLEOTIDE SEQUENCE [LARGE SCALE GENOMIC DNA]</scope>
    <source>
        <strain evidence="4 5">DSM 25609</strain>
    </source>
</reference>
<keyword evidence="1" id="KW-1188">Viral release from host cell</keyword>
<keyword evidence="2" id="KW-0175">Coiled coil</keyword>